<organism evidence="2 3">
    <name type="scientific">Colletotrichum musicola</name>
    <dbReference type="NCBI Taxonomy" id="2175873"/>
    <lineage>
        <taxon>Eukaryota</taxon>
        <taxon>Fungi</taxon>
        <taxon>Dikarya</taxon>
        <taxon>Ascomycota</taxon>
        <taxon>Pezizomycotina</taxon>
        <taxon>Sordariomycetes</taxon>
        <taxon>Hypocreomycetidae</taxon>
        <taxon>Glomerellales</taxon>
        <taxon>Glomerellaceae</taxon>
        <taxon>Colletotrichum</taxon>
        <taxon>Colletotrichum orchidearum species complex</taxon>
    </lineage>
</organism>
<comment type="caution">
    <text evidence="2">The sequence shown here is derived from an EMBL/GenBank/DDBJ whole genome shotgun (WGS) entry which is preliminary data.</text>
</comment>
<dbReference type="AlphaFoldDB" id="A0A8H6N754"/>
<accession>A0A8H6N754</accession>
<feature type="region of interest" description="Disordered" evidence="1">
    <location>
        <begin position="144"/>
        <end position="207"/>
    </location>
</feature>
<evidence type="ECO:0000313" key="2">
    <source>
        <dbReference type="EMBL" id="KAF6822694.1"/>
    </source>
</evidence>
<reference evidence="2" key="1">
    <citation type="journal article" date="2020" name="Phytopathology">
        <title>Genome Sequence Resources of Colletotrichum truncatum, C. plurivorum, C. musicola, and C. sojae: Four Species Pathogenic to Soybean (Glycine max).</title>
        <authorList>
            <person name="Rogerio F."/>
            <person name="Boufleur T.R."/>
            <person name="Ciampi-Guillardi M."/>
            <person name="Sukno S.A."/>
            <person name="Thon M.R."/>
            <person name="Massola Junior N.S."/>
            <person name="Baroncelli R."/>
        </authorList>
    </citation>
    <scope>NUCLEOTIDE SEQUENCE</scope>
    <source>
        <strain evidence="2">LFN0074</strain>
    </source>
</reference>
<feature type="compositionally biased region" description="Basic and acidic residues" evidence="1">
    <location>
        <begin position="63"/>
        <end position="77"/>
    </location>
</feature>
<feature type="compositionally biased region" description="Basic and acidic residues" evidence="1">
    <location>
        <begin position="198"/>
        <end position="207"/>
    </location>
</feature>
<proteinExistence type="predicted"/>
<feature type="compositionally biased region" description="Basic and acidic residues" evidence="1">
    <location>
        <begin position="89"/>
        <end position="98"/>
    </location>
</feature>
<feature type="region of interest" description="Disordered" evidence="1">
    <location>
        <begin position="48"/>
        <end position="111"/>
    </location>
</feature>
<keyword evidence="3" id="KW-1185">Reference proteome</keyword>
<evidence type="ECO:0000313" key="3">
    <source>
        <dbReference type="Proteomes" id="UP000639643"/>
    </source>
</evidence>
<evidence type="ECO:0000256" key="1">
    <source>
        <dbReference type="SAM" id="MobiDB-lite"/>
    </source>
</evidence>
<dbReference type="Proteomes" id="UP000639643">
    <property type="component" value="Unassembled WGS sequence"/>
</dbReference>
<sequence>WADELEDLWRGIVGEKEALRQLASADAEGEADLEEEIRKVTEGVDTALRLDDKDFGSGDEDAPEPKDVDAKSDDIDASKPTAQQAEIGTDIKADRGREGTTVTGSDGDAEDFRAEAKRKIQLAAQGAATPLDEVAVVFDPSAPVAEKKDDALLSGPSRYEGASVGDAASTSKEVSPVDVPSTAQDEPAGDASTTKEAAPSKEDDAKL</sequence>
<dbReference type="EMBL" id="WIGM01000532">
    <property type="protein sequence ID" value="KAF6822694.1"/>
    <property type="molecule type" value="Genomic_DNA"/>
</dbReference>
<protein>
    <submittedName>
        <fullName evidence="2">NAD-dependent protein deacetylase hst2-1</fullName>
    </submittedName>
</protein>
<gene>
    <name evidence="2" type="ORF">CMUS01_10978</name>
</gene>
<name>A0A8H6N754_9PEZI</name>
<feature type="non-terminal residue" evidence="2">
    <location>
        <position position="1"/>
    </location>
</feature>